<evidence type="ECO:0000313" key="8">
    <source>
        <dbReference type="Proteomes" id="UP000288405"/>
    </source>
</evidence>
<reference evidence="7 8" key="1">
    <citation type="journal article" date="2011" name="Front. Microbiol.">
        <title>Genomic signatures of strain selection and enhancement in Bacillus atrophaeus var. globigii, a historical biowarfare simulant.</title>
        <authorList>
            <person name="Gibbons H.S."/>
            <person name="Broomall S.M."/>
            <person name="McNew L.A."/>
            <person name="Daligault H."/>
            <person name="Chapman C."/>
            <person name="Bruce D."/>
            <person name="Karavis M."/>
            <person name="Krepps M."/>
            <person name="McGregor P.A."/>
            <person name="Hong C."/>
            <person name="Park K.H."/>
            <person name="Akmal A."/>
            <person name="Feldman A."/>
            <person name="Lin J.S."/>
            <person name="Chang W.E."/>
            <person name="Higgs B.W."/>
            <person name="Demirev P."/>
            <person name="Lindquist J."/>
            <person name="Liem A."/>
            <person name="Fochler E."/>
            <person name="Read T.D."/>
            <person name="Tapia R."/>
            <person name="Johnson S."/>
            <person name="Bishop-Lilly K.A."/>
            <person name="Detter C."/>
            <person name="Han C."/>
            <person name="Sozhamannan S."/>
            <person name="Rosenzweig C.N."/>
            <person name="Skowronski E.W."/>
        </authorList>
    </citation>
    <scope>NUCLEOTIDE SEQUENCE [LARGE SCALE GENOMIC DNA]</scope>
    <source>
        <strain evidence="7 8">GYP-17</strain>
    </source>
</reference>
<dbReference type="GO" id="GO:0003755">
    <property type="term" value="F:peptidyl-prolyl cis-trans isomerase activity"/>
    <property type="evidence" value="ECO:0007669"/>
    <property type="project" value="UniProtKB-KW"/>
</dbReference>
<sequence>MIYVNETAIPEQAILAEMQYHPAPSQEVAMKKAAEALVIGELLKQRAQALGLKVTSAKAQAAENDYIERLIEKEVHIPAATEIECEQYFRANRERFTTSPLLEVRHILCAATPEDDKVRMEALTLAEAIIQQLQAGGDFTGLANQYSACPSKSTGGSLGQISRGQTVPEFERIVFALEPGLYDSPVETRYGFHIVWVERKIAGQLLEYAQVKEKIRDYLNEKVRHKAIAQYIQTLIGGATIEGYQFELDHSPLMQ</sequence>
<comment type="caution">
    <text evidence="7">The sequence shown here is derived from an EMBL/GenBank/DDBJ whole genome shotgun (WGS) entry which is preliminary data.</text>
</comment>
<dbReference type="PANTHER" id="PTHR47245:SF2">
    <property type="entry name" value="PEPTIDYL-PROLYL CIS-TRANS ISOMERASE HP_0175-RELATED"/>
    <property type="match status" value="1"/>
</dbReference>
<evidence type="ECO:0000256" key="3">
    <source>
        <dbReference type="ARBA" id="ARBA00013194"/>
    </source>
</evidence>
<comment type="similarity">
    <text evidence="2">Belongs to the PpiC/parvulin rotamase family.</text>
</comment>
<dbReference type="PANTHER" id="PTHR47245">
    <property type="entry name" value="PEPTIDYLPROLYL ISOMERASE"/>
    <property type="match status" value="1"/>
</dbReference>
<dbReference type="InterPro" id="IPR027304">
    <property type="entry name" value="Trigger_fact/SurA_dom_sf"/>
</dbReference>
<dbReference type="Pfam" id="PF00639">
    <property type="entry name" value="Rotamase"/>
    <property type="match status" value="1"/>
</dbReference>
<dbReference type="InterPro" id="IPR046357">
    <property type="entry name" value="PPIase_dom_sf"/>
</dbReference>
<dbReference type="EMBL" id="PIPM01000001">
    <property type="protein sequence ID" value="RUO36667.1"/>
    <property type="molecule type" value="Genomic_DNA"/>
</dbReference>
<dbReference type="OrthoDB" id="9769613at2"/>
<evidence type="ECO:0000256" key="4">
    <source>
        <dbReference type="ARBA" id="ARBA00023110"/>
    </source>
</evidence>
<proteinExistence type="inferred from homology"/>
<name>A0A432WSC8_9GAMM</name>
<dbReference type="EC" id="5.2.1.8" evidence="3"/>
<gene>
    <name evidence="7" type="ORF">CWE11_00760</name>
</gene>
<protein>
    <recommendedName>
        <fullName evidence="3">peptidylprolyl isomerase</fullName>
        <ecNumber evidence="3">5.2.1.8</ecNumber>
    </recommendedName>
</protein>
<dbReference type="SUPFAM" id="SSF54534">
    <property type="entry name" value="FKBP-like"/>
    <property type="match status" value="1"/>
</dbReference>
<dbReference type="SUPFAM" id="SSF109998">
    <property type="entry name" value="Triger factor/SurA peptide-binding domain-like"/>
    <property type="match status" value="1"/>
</dbReference>
<evidence type="ECO:0000256" key="1">
    <source>
        <dbReference type="ARBA" id="ARBA00000971"/>
    </source>
</evidence>
<dbReference type="AlphaFoldDB" id="A0A432WSC8"/>
<feature type="domain" description="PpiC" evidence="6">
    <location>
        <begin position="99"/>
        <end position="199"/>
    </location>
</feature>
<evidence type="ECO:0000256" key="5">
    <source>
        <dbReference type="PROSITE-ProRule" id="PRU00278"/>
    </source>
</evidence>
<keyword evidence="8" id="KW-1185">Reference proteome</keyword>
<accession>A0A432WSC8</accession>
<dbReference type="Gene3D" id="3.10.50.40">
    <property type="match status" value="1"/>
</dbReference>
<evidence type="ECO:0000259" key="6">
    <source>
        <dbReference type="PROSITE" id="PS50198"/>
    </source>
</evidence>
<dbReference type="Proteomes" id="UP000288405">
    <property type="component" value="Unassembled WGS sequence"/>
</dbReference>
<dbReference type="InterPro" id="IPR050245">
    <property type="entry name" value="PrsA_foldase"/>
</dbReference>
<evidence type="ECO:0000313" key="7">
    <source>
        <dbReference type="EMBL" id="RUO36667.1"/>
    </source>
</evidence>
<keyword evidence="5 7" id="KW-0413">Isomerase</keyword>
<evidence type="ECO:0000256" key="2">
    <source>
        <dbReference type="ARBA" id="ARBA00007656"/>
    </source>
</evidence>
<dbReference type="PROSITE" id="PS50198">
    <property type="entry name" value="PPIC_PPIASE_2"/>
    <property type="match status" value="1"/>
</dbReference>
<dbReference type="InterPro" id="IPR000297">
    <property type="entry name" value="PPIase_PpiC"/>
</dbReference>
<keyword evidence="4 5" id="KW-0697">Rotamase</keyword>
<comment type="catalytic activity">
    <reaction evidence="1">
        <text>[protein]-peptidylproline (omega=180) = [protein]-peptidylproline (omega=0)</text>
        <dbReference type="Rhea" id="RHEA:16237"/>
        <dbReference type="Rhea" id="RHEA-COMP:10747"/>
        <dbReference type="Rhea" id="RHEA-COMP:10748"/>
        <dbReference type="ChEBI" id="CHEBI:83833"/>
        <dbReference type="ChEBI" id="CHEBI:83834"/>
        <dbReference type="EC" id="5.2.1.8"/>
    </reaction>
</comment>
<organism evidence="7 8">
    <name type="scientific">Aliidiomarina sanyensis</name>
    <dbReference type="NCBI Taxonomy" id="1249555"/>
    <lineage>
        <taxon>Bacteria</taxon>
        <taxon>Pseudomonadati</taxon>
        <taxon>Pseudomonadota</taxon>
        <taxon>Gammaproteobacteria</taxon>
        <taxon>Alteromonadales</taxon>
        <taxon>Idiomarinaceae</taxon>
        <taxon>Aliidiomarina</taxon>
    </lineage>
</organism>